<name>B8HKM8_CYAP4</name>
<proteinExistence type="predicted"/>
<accession>B8HKM8</accession>
<dbReference type="HOGENOM" id="CLU_2011459_0_0_3"/>
<dbReference type="KEGG" id="cyn:Cyan7425_4564"/>
<keyword evidence="1" id="KW-0732">Signal</keyword>
<sequence length="123" mass="12951">MKPSLISSIGVAFLLGSAGLNVFNQPAQAEPVGYSSNESSNPAQTLTVLYHSTLIVNRLTAQECQPKSVVFSIPGYPQQPLCAHPTATLPAGTYRVNPNTMELIPTAIGSAPLSARESVKVTQ</sequence>
<dbReference type="STRING" id="395961.Cyan7425_4564"/>
<feature type="chain" id="PRO_5002873668" evidence="1">
    <location>
        <begin position="30"/>
        <end position="123"/>
    </location>
</feature>
<reference evidence="2" key="1">
    <citation type="submission" date="2009-01" db="EMBL/GenBank/DDBJ databases">
        <title>Complete sequence of chromosome Cyanothece sp. PCC 7425.</title>
        <authorList>
            <consortium name="US DOE Joint Genome Institute"/>
            <person name="Lucas S."/>
            <person name="Copeland A."/>
            <person name="Lapidus A."/>
            <person name="Glavina del Rio T."/>
            <person name="Dalin E."/>
            <person name="Tice H."/>
            <person name="Bruce D."/>
            <person name="Goodwin L."/>
            <person name="Pitluck S."/>
            <person name="Sims D."/>
            <person name="Meineke L."/>
            <person name="Brettin T."/>
            <person name="Detter J.C."/>
            <person name="Han C."/>
            <person name="Larimer F."/>
            <person name="Land M."/>
            <person name="Hauser L."/>
            <person name="Kyrpides N."/>
            <person name="Ovchinnikova G."/>
            <person name="Liberton M."/>
            <person name="Stoeckel J."/>
            <person name="Banerjee A."/>
            <person name="Singh A."/>
            <person name="Page L."/>
            <person name="Sato H."/>
            <person name="Zhao L."/>
            <person name="Sherman L."/>
            <person name="Pakrasi H."/>
            <person name="Richardson P."/>
        </authorList>
    </citation>
    <scope>NUCLEOTIDE SEQUENCE</scope>
    <source>
        <strain evidence="2">PCC 7425</strain>
    </source>
</reference>
<evidence type="ECO:0000256" key="1">
    <source>
        <dbReference type="SAM" id="SignalP"/>
    </source>
</evidence>
<dbReference type="EMBL" id="CP001344">
    <property type="protein sequence ID" value="ACL46872.1"/>
    <property type="molecule type" value="Genomic_DNA"/>
</dbReference>
<dbReference type="AlphaFoldDB" id="B8HKM8"/>
<evidence type="ECO:0000313" key="2">
    <source>
        <dbReference type="EMBL" id="ACL46872.1"/>
    </source>
</evidence>
<organism evidence="2">
    <name type="scientific">Cyanothece sp. (strain PCC 7425 / ATCC 29141)</name>
    <dbReference type="NCBI Taxonomy" id="395961"/>
    <lineage>
        <taxon>Bacteria</taxon>
        <taxon>Bacillati</taxon>
        <taxon>Cyanobacteriota</taxon>
        <taxon>Cyanophyceae</taxon>
        <taxon>Gomontiellales</taxon>
        <taxon>Cyanothecaceae</taxon>
        <taxon>Cyanothece</taxon>
    </lineage>
</organism>
<gene>
    <name evidence="2" type="ordered locus">Cyan7425_4564</name>
</gene>
<feature type="signal peptide" evidence="1">
    <location>
        <begin position="1"/>
        <end position="29"/>
    </location>
</feature>
<protein>
    <submittedName>
        <fullName evidence="2">Uncharacterized protein</fullName>
    </submittedName>
</protein>